<proteinExistence type="predicted"/>
<gene>
    <name evidence="2" type="ORF">MPDQ_007519</name>
</gene>
<dbReference type="STRING" id="5098.A0A507R482"/>
<feature type="region of interest" description="Disordered" evidence="1">
    <location>
        <begin position="128"/>
        <end position="214"/>
    </location>
</feature>
<dbReference type="AlphaFoldDB" id="A0A507R482"/>
<feature type="region of interest" description="Disordered" evidence="1">
    <location>
        <begin position="1"/>
        <end position="70"/>
    </location>
</feature>
<feature type="compositionally biased region" description="Polar residues" evidence="1">
    <location>
        <begin position="28"/>
        <end position="44"/>
    </location>
</feature>
<keyword evidence="3" id="KW-1185">Reference proteome</keyword>
<dbReference type="OrthoDB" id="427960at2759"/>
<sequence length="214" mass="22943">MSSSSASSRPEKTMSSRLLTMKFMQRAAATNASKESSKLLSTGDSHIPSPKRQRVSTEDPSSTPPLSDLEAISAAVAAEEDKRREALARQAAEAGESEWVLDFSGAAAETADNYPPPPFVVSAGSLDDGDELLNGGRQSYGNFKKKKKANAWIDNINDDGSPEDSHADELINEAKAQAKKQKSQVDLRGLSSISGSGHHGPPPSKKSQKKRKHR</sequence>
<name>A0A507R482_MONPU</name>
<evidence type="ECO:0000313" key="3">
    <source>
        <dbReference type="Proteomes" id="UP000319663"/>
    </source>
</evidence>
<protein>
    <submittedName>
        <fullName evidence="2">Uncharacterized protein</fullName>
    </submittedName>
</protein>
<evidence type="ECO:0000256" key="1">
    <source>
        <dbReference type="SAM" id="MobiDB-lite"/>
    </source>
</evidence>
<dbReference type="EMBL" id="VIFY01000008">
    <property type="protein sequence ID" value="TQB76598.1"/>
    <property type="molecule type" value="Genomic_DNA"/>
</dbReference>
<reference evidence="2 3" key="1">
    <citation type="submission" date="2019-06" db="EMBL/GenBank/DDBJ databases">
        <title>Wine fermentation using esterase from Monascus purpureus.</title>
        <authorList>
            <person name="Geng C."/>
            <person name="Zhang Y."/>
        </authorList>
    </citation>
    <scope>NUCLEOTIDE SEQUENCE [LARGE SCALE GENOMIC DNA]</scope>
    <source>
        <strain evidence="2">HQ1</strain>
    </source>
</reference>
<comment type="caution">
    <text evidence="2">The sequence shown here is derived from an EMBL/GenBank/DDBJ whole genome shotgun (WGS) entry which is preliminary data.</text>
</comment>
<accession>A0A507R482</accession>
<dbReference type="Proteomes" id="UP000319663">
    <property type="component" value="Unassembled WGS sequence"/>
</dbReference>
<organism evidence="2 3">
    <name type="scientific">Monascus purpureus</name>
    <name type="common">Red mold</name>
    <name type="synonym">Monascus anka</name>
    <dbReference type="NCBI Taxonomy" id="5098"/>
    <lineage>
        <taxon>Eukaryota</taxon>
        <taxon>Fungi</taxon>
        <taxon>Dikarya</taxon>
        <taxon>Ascomycota</taxon>
        <taxon>Pezizomycotina</taxon>
        <taxon>Eurotiomycetes</taxon>
        <taxon>Eurotiomycetidae</taxon>
        <taxon>Eurotiales</taxon>
        <taxon>Aspergillaceae</taxon>
        <taxon>Monascus</taxon>
    </lineage>
</organism>
<evidence type="ECO:0000313" key="2">
    <source>
        <dbReference type="EMBL" id="TQB76598.1"/>
    </source>
</evidence>